<name>A0A9N9JSX9_9GLOM</name>
<keyword evidence="3" id="KW-0963">Cytoplasm</keyword>
<dbReference type="InterPro" id="IPR013874">
    <property type="entry name" value="Cdc37_Hsp90-bd"/>
</dbReference>
<dbReference type="Gene3D" id="1.20.58.610">
    <property type="entry name" value="Cdc37, Hsp90 binding domain"/>
    <property type="match status" value="1"/>
</dbReference>
<dbReference type="Pfam" id="PF08565">
    <property type="entry name" value="CDC37_M"/>
    <property type="match status" value="1"/>
</dbReference>
<feature type="domain" description="Cdc37 Hsp90 binding" evidence="6">
    <location>
        <begin position="88"/>
        <end position="225"/>
    </location>
</feature>
<organism evidence="7 8">
    <name type="scientific">Racocetra fulgida</name>
    <dbReference type="NCBI Taxonomy" id="60492"/>
    <lineage>
        <taxon>Eukaryota</taxon>
        <taxon>Fungi</taxon>
        <taxon>Fungi incertae sedis</taxon>
        <taxon>Mucoromycota</taxon>
        <taxon>Glomeromycotina</taxon>
        <taxon>Glomeromycetes</taxon>
        <taxon>Diversisporales</taxon>
        <taxon>Gigasporaceae</taxon>
        <taxon>Racocetra</taxon>
    </lineage>
</organism>
<evidence type="ECO:0000259" key="6">
    <source>
        <dbReference type="SMART" id="SM01070"/>
    </source>
</evidence>
<dbReference type="InterPro" id="IPR004918">
    <property type="entry name" value="Cdc37"/>
</dbReference>
<dbReference type="GO" id="GO:0051087">
    <property type="term" value="F:protein-folding chaperone binding"/>
    <property type="evidence" value="ECO:0007669"/>
    <property type="project" value="TreeGrafter"/>
</dbReference>
<comment type="caution">
    <text evidence="7">The sequence shown here is derived from an EMBL/GenBank/DDBJ whole genome shotgun (WGS) entry which is preliminary data.</text>
</comment>
<reference evidence="7" key="1">
    <citation type="submission" date="2021-06" db="EMBL/GenBank/DDBJ databases">
        <authorList>
            <person name="Kallberg Y."/>
            <person name="Tangrot J."/>
            <person name="Rosling A."/>
        </authorList>
    </citation>
    <scope>NUCLEOTIDE SEQUENCE</scope>
    <source>
        <strain evidence="7">IN212</strain>
    </source>
</reference>
<dbReference type="AlphaFoldDB" id="A0A9N9JSX9"/>
<feature type="region of interest" description="Disordered" evidence="5">
    <location>
        <begin position="17"/>
        <end position="51"/>
    </location>
</feature>
<dbReference type="InterPro" id="IPR038189">
    <property type="entry name" value="Cdc37_Hsp90-bd_sf"/>
</dbReference>
<feature type="compositionally biased region" description="Basic and acidic residues" evidence="5">
    <location>
        <begin position="17"/>
        <end position="34"/>
    </location>
</feature>
<proteinExistence type="inferred from homology"/>
<gene>
    <name evidence="7" type="ORF">RFULGI_LOCUS16850</name>
</gene>
<dbReference type="GO" id="GO:0006457">
    <property type="term" value="P:protein folding"/>
    <property type="evidence" value="ECO:0007669"/>
    <property type="project" value="TreeGrafter"/>
</dbReference>
<feature type="non-terminal residue" evidence="7">
    <location>
        <position position="1"/>
    </location>
</feature>
<accession>A0A9N9JSX9</accession>
<dbReference type="EMBL" id="CAJVPZ010062459">
    <property type="protein sequence ID" value="CAG8792173.1"/>
    <property type="molecule type" value="Genomic_DNA"/>
</dbReference>
<dbReference type="PANTHER" id="PTHR12800:SF4">
    <property type="entry name" value="HSP90 CO-CHAPERONE CDC37"/>
    <property type="match status" value="1"/>
</dbReference>
<dbReference type="GO" id="GO:0005737">
    <property type="term" value="C:cytoplasm"/>
    <property type="evidence" value="ECO:0007669"/>
    <property type="project" value="UniProtKB-SubCell"/>
</dbReference>
<keyword evidence="8" id="KW-1185">Reference proteome</keyword>
<dbReference type="SUPFAM" id="SSF101391">
    <property type="entry name" value="Hsp90 co-chaperone CDC37"/>
    <property type="match status" value="1"/>
</dbReference>
<evidence type="ECO:0000313" key="7">
    <source>
        <dbReference type="EMBL" id="CAG8792173.1"/>
    </source>
</evidence>
<dbReference type="OrthoDB" id="440202at2759"/>
<evidence type="ECO:0000256" key="2">
    <source>
        <dbReference type="ARBA" id="ARBA00006222"/>
    </source>
</evidence>
<feature type="coiled-coil region" evidence="4">
    <location>
        <begin position="80"/>
        <end position="114"/>
    </location>
</feature>
<evidence type="ECO:0000256" key="3">
    <source>
        <dbReference type="ARBA" id="ARBA00022490"/>
    </source>
</evidence>
<sequence length="238" mass="27568">IEKNGVDAFLKSINELREANSKLEDETKNDESTKNDGSTNQEEDKPPKYPSFDLMMAMLFDKIQSEINNESPEEVGEELVRKLREHCNKLSKEQKEAKKELEKEEREAKKKITMDDLHTGINILNPDAKLKPLEGESFAAIKNYDDSYKFITDHPEVVEQDISDQILGEAFRAQLKGKDKYAKQYPQAREVFIKDVNETYDRIRERCKVMNAEKTQRPQKAQVEQIQIEVTDPNTSLN</sequence>
<evidence type="ECO:0000256" key="1">
    <source>
        <dbReference type="ARBA" id="ARBA00004496"/>
    </source>
</evidence>
<dbReference type="Proteomes" id="UP000789396">
    <property type="component" value="Unassembled WGS sequence"/>
</dbReference>
<dbReference type="PANTHER" id="PTHR12800">
    <property type="entry name" value="CDC37-RELATED"/>
    <property type="match status" value="1"/>
</dbReference>
<evidence type="ECO:0000313" key="8">
    <source>
        <dbReference type="Proteomes" id="UP000789396"/>
    </source>
</evidence>
<comment type="subcellular location">
    <subcellularLocation>
        <location evidence="1">Cytoplasm</location>
    </subcellularLocation>
</comment>
<comment type="similarity">
    <text evidence="2">Belongs to the CDC37 family.</text>
</comment>
<protein>
    <submittedName>
        <fullName evidence="7">17104_t:CDS:1</fullName>
    </submittedName>
</protein>
<dbReference type="GO" id="GO:0051082">
    <property type="term" value="F:unfolded protein binding"/>
    <property type="evidence" value="ECO:0007669"/>
    <property type="project" value="TreeGrafter"/>
</dbReference>
<dbReference type="GO" id="GO:0050821">
    <property type="term" value="P:protein stabilization"/>
    <property type="evidence" value="ECO:0007669"/>
    <property type="project" value="TreeGrafter"/>
</dbReference>
<evidence type="ECO:0000256" key="5">
    <source>
        <dbReference type="SAM" id="MobiDB-lite"/>
    </source>
</evidence>
<evidence type="ECO:0000256" key="4">
    <source>
        <dbReference type="SAM" id="Coils"/>
    </source>
</evidence>
<dbReference type="GO" id="GO:0031072">
    <property type="term" value="F:heat shock protein binding"/>
    <property type="evidence" value="ECO:0007669"/>
    <property type="project" value="TreeGrafter"/>
</dbReference>
<dbReference type="SMART" id="SM01070">
    <property type="entry name" value="CDC37_M"/>
    <property type="match status" value="1"/>
</dbReference>
<keyword evidence="4" id="KW-0175">Coiled coil</keyword>
<feature type="non-terminal residue" evidence="7">
    <location>
        <position position="238"/>
    </location>
</feature>